<sequence length="140" mass="14579">MRIVVAGGTGLIGSKVVESLRRLGRDVVSAAPGTGLNTITGRGVADALKGADMVVDVTNKVIFATEPILDFFPTSTHTLLDAGREAGARHHAVLSIVGVDRLSHPGYLDAKAAQERLVAESGTPFTIVRATQFFSAAHSS</sequence>
<dbReference type="Gene3D" id="3.40.50.720">
    <property type="entry name" value="NAD(P)-binding Rossmann-like Domain"/>
    <property type="match status" value="1"/>
</dbReference>
<gene>
    <name evidence="2" type="ORF">GT755_08270</name>
</gene>
<evidence type="ECO:0000313" key="3">
    <source>
        <dbReference type="Proteomes" id="UP000479526"/>
    </source>
</evidence>
<evidence type="ECO:0000259" key="1">
    <source>
        <dbReference type="Pfam" id="PF13460"/>
    </source>
</evidence>
<name>A0A7C9JS50_9ACTN</name>
<protein>
    <submittedName>
        <fullName evidence="2">NAD(P)H-binding protein</fullName>
    </submittedName>
</protein>
<reference evidence="2 3" key="1">
    <citation type="submission" date="2020-01" db="EMBL/GenBank/DDBJ databases">
        <title>Herbidospora sp. NEAU-GS84 nov., a novel actinomycete isolated from soil.</title>
        <authorList>
            <person name="Han L."/>
        </authorList>
    </citation>
    <scope>NUCLEOTIDE SEQUENCE [LARGE SCALE GENOMIC DNA]</scope>
    <source>
        <strain evidence="2 3">NEAU-GS84</strain>
    </source>
</reference>
<dbReference type="Pfam" id="PF13460">
    <property type="entry name" value="NAD_binding_10"/>
    <property type="match status" value="1"/>
</dbReference>
<feature type="domain" description="NAD(P)-binding" evidence="1">
    <location>
        <begin position="44"/>
        <end position="133"/>
    </location>
</feature>
<dbReference type="AlphaFoldDB" id="A0A7C9JS50"/>
<dbReference type="Proteomes" id="UP000479526">
    <property type="component" value="Unassembled WGS sequence"/>
</dbReference>
<dbReference type="RefSeq" id="WP_161479097.1">
    <property type="nucleotide sequence ID" value="NZ_WXEW01000002.1"/>
</dbReference>
<organism evidence="2 3">
    <name type="scientific">Herbidospora solisilvae</name>
    <dbReference type="NCBI Taxonomy" id="2696284"/>
    <lineage>
        <taxon>Bacteria</taxon>
        <taxon>Bacillati</taxon>
        <taxon>Actinomycetota</taxon>
        <taxon>Actinomycetes</taxon>
        <taxon>Streptosporangiales</taxon>
        <taxon>Streptosporangiaceae</taxon>
        <taxon>Herbidospora</taxon>
    </lineage>
</organism>
<dbReference type="EMBL" id="WXEW01000002">
    <property type="protein sequence ID" value="NAS21679.1"/>
    <property type="molecule type" value="Genomic_DNA"/>
</dbReference>
<accession>A0A7C9JS50</accession>
<proteinExistence type="predicted"/>
<comment type="caution">
    <text evidence="2">The sequence shown here is derived from an EMBL/GenBank/DDBJ whole genome shotgun (WGS) entry which is preliminary data.</text>
</comment>
<evidence type="ECO:0000313" key="2">
    <source>
        <dbReference type="EMBL" id="NAS21679.1"/>
    </source>
</evidence>
<dbReference type="SUPFAM" id="SSF51735">
    <property type="entry name" value="NAD(P)-binding Rossmann-fold domains"/>
    <property type="match status" value="1"/>
</dbReference>
<dbReference type="InterPro" id="IPR016040">
    <property type="entry name" value="NAD(P)-bd_dom"/>
</dbReference>
<dbReference type="InterPro" id="IPR036291">
    <property type="entry name" value="NAD(P)-bd_dom_sf"/>
</dbReference>
<keyword evidence="3" id="KW-1185">Reference proteome</keyword>